<dbReference type="InterPro" id="IPR012677">
    <property type="entry name" value="Nucleotide-bd_a/b_plait_sf"/>
</dbReference>
<dbReference type="PROSITE" id="PS50102">
    <property type="entry name" value="RRM"/>
    <property type="match status" value="2"/>
</dbReference>
<dbReference type="SUPFAM" id="SSF54928">
    <property type="entry name" value="RNA-binding domain, RBD"/>
    <property type="match status" value="2"/>
</dbReference>
<dbReference type="GO" id="GO:0003723">
    <property type="term" value="F:RNA binding"/>
    <property type="evidence" value="ECO:0007669"/>
    <property type="project" value="UniProtKB-UniRule"/>
</dbReference>
<dbReference type="FunFam" id="3.30.70.330:FF:000051">
    <property type="entry name" value="Heterogeneous nuclear ribonucleoprotein 1"/>
    <property type="match status" value="1"/>
</dbReference>
<evidence type="ECO:0000256" key="1">
    <source>
        <dbReference type="ARBA" id="ARBA00022737"/>
    </source>
</evidence>
<feature type="domain" description="RRM" evidence="4">
    <location>
        <begin position="106"/>
        <end position="183"/>
    </location>
</feature>
<evidence type="ECO:0000313" key="5">
    <source>
        <dbReference type="EMBL" id="CAK9182254.1"/>
    </source>
</evidence>
<comment type="caution">
    <text evidence="5">The sequence shown here is derived from an EMBL/GenBank/DDBJ whole genome shotgun (WGS) entry which is preliminary data.</text>
</comment>
<dbReference type="InterPro" id="IPR000504">
    <property type="entry name" value="RRM_dom"/>
</dbReference>
<protein>
    <recommendedName>
        <fullName evidence="4">RRM domain-containing protein</fullName>
    </recommendedName>
</protein>
<evidence type="ECO:0000313" key="6">
    <source>
        <dbReference type="Proteomes" id="UP001642360"/>
    </source>
</evidence>
<name>A0ABC8UN31_9AQUA</name>
<evidence type="ECO:0000256" key="3">
    <source>
        <dbReference type="PROSITE-ProRule" id="PRU00176"/>
    </source>
</evidence>
<dbReference type="Gene3D" id="3.30.70.330">
    <property type="match status" value="2"/>
</dbReference>
<keyword evidence="2 3" id="KW-0694">RNA-binding</keyword>
<dbReference type="EMBL" id="CAUOFW020008279">
    <property type="protein sequence ID" value="CAK9182254.1"/>
    <property type="molecule type" value="Genomic_DNA"/>
</dbReference>
<gene>
    <name evidence="5" type="ORF">ILEXP_LOCUS52389</name>
</gene>
<dbReference type="FunFam" id="3.30.70.330:FF:000102">
    <property type="entry name" value="Heterogeneous nuclear ribonucleoprotein 1"/>
    <property type="match status" value="1"/>
</dbReference>
<proteinExistence type="predicted"/>
<dbReference type="PANTHER" id="PTHR48032">
    <property type="entry name" value="RNA-BINDING PROTEIN MUSASHI HOMOLOG RBP6"/>
    <property type="match status" value="1"/>
</dbReference>
<dbReference type="InterPro" id="IPR035979">
    <property type="entry name" value="RBD_domain_sf"/>
</dbReference>
<dbReference type="PANTHER" id="PTHR48032:SF1">
    <property type="entry name" value="RNA-BINDING (RRM_RBD_RNP MOTIFS) FAMILY PROTEIN"/>
    <property type="match status" value="1"/>
</dbReference>
<dbReference type="AlphaFoldDB" id="A0ABC8UN31"/>
<reference evidence="5 6" key="1">
    <citation type="submission" date="2024-02" db="EMBL/GenBank/DDBJ databases">
        <authorList>
            <person name="Vignale AGUSTIN F."/>
            <person name="Sosa J E."/>
            <person name="Modenutti C."/>
        </authorList>
    </citation>
    <scope>NUCLEOTIDE SEQUENCE [LARGE SCALE GENOMIC DNA]</scope>
</reference>
<keyword evidence="6" id="KW-1185">Reference proteome</keyword>
<organism evidence="5 6">
    <name type="scientific">Ilex paraguariensis</name>
    <name type="common">yerba mate</name>
    <dbReference type="NCBI Taxonomy" id="185542"/>
    <lineage>
        <taxon>Eukaryota</taxon>
        <taxon>Viridiplantae</taxon>
        <taxon>Streptophyta</taxon>
        <taxon>Embryophyta</taxon>
        <taxon>Tracheophyta</taxon>
        <taxon>Spermatophyta</taxon>
        <taxon>Magnoliopsida</taxon>
        <taxon>eudicotyledons</taxon>
        <taxon>Gunneridae</taxon>
        <taxon>Pentapetalae</taxon>
        <taxon>asterids</taxon>
        <taxon>campanulids</taxon>
        <taxon>Aquifoliales</taxon>
        <taxon>Aquifoliaceae</taxon>
        <taxon>Ilex</taxon>
    </lineage>
</organism>
<dbReference type="CDD" id="cd12325">
    <property type="entry name" value="RRM1_hnRNPA_hnRNPD_like"/>
    <property type="match status" value="1"/>
</dbReference>
<dbReference type="CDD" id="cd12330">
    <property type="entry name" value="RRM2_Hrp1p"/>
    <property type="match status" value="1"/>
</dbReference>
<evidence type="ECO:0000256" key="2">
    <source>
        <dbReference type="ARBA" id="ARBA00022884"/>
    </source>
</evidence>
<sequence length="476" mass="50482">MEMEPGKLFIGGISWDTNEDILREYFQNFGEVVEAVIMKDRATGRARGFGFIVFADPAIAERVVKEKHMIDGRNVEAKKAVPRDDQRMLNGNNGSIQGSPGPACTKKIFVGGLASTVTENDFKNYFDQFGTITDIVVIYDHNTHRPRGFGFITYDSEDAVDKAMHKTFHELKGKMVEVKRAVPKELSLGPTRSQLGGYGYGVDRVRSSLSAYTPGFNPSSVGGYGVKVDGRYSPVTVGQSGYPPFSLSGFGVGLNFESRLSPNYRDGGNFNSDLGYGHGLNPLYSVHLNRYGSPTGYGVGSGRSGSVLSSTSRNMWGNGSFNYPANSTDSMGLESGSSVGAFGSVGAIWGSSPGSGQGGGTGSTFSSCNVTYGSAENNLGSSGGGYGRNSVIGMAPMLSYAGTNDVNDRSLGNFFSGGSFYGDPTWRSSSPELERSGSGSFAYGFGNAASDGTPRNPIDFVGNYSVTNRPNRGIAV</sequence>
<dbReference type="Pfam" id="PF00076">
    <property type="entry name" value="RRM_1"/>
    <property type="match status" value="2"/>
</dbReference>
<keyword evidence="1" id="KW-0677">Repeat</keyword>
<dbReference type="SMART" id="SM00360">
    <property type="entry name" value="RRM"/>
    <property type="match status" value="2"/>
</dbReference>
<feature type="domain" description="RRM" evidence="4">
    <location>
        <begin position="6"/>
        <end position="82"/>
    </location>
</feature>
<evidence type="ECO:0000259" key="4">
    <source>
        <dbReference type="PROSITE" id="PS50102"/>
    </source>
</evidence>
<dbReference type="Proteomes" id="UP001642360">
    <property type="component" value="Unassembled WGS sequence"/>
</dbReference>
<accession>A0ABC8UN31</accession>